<name>A0A2I1KQT8_9ACTO</name>
<proteinExistence type="predicted"/>
<evidence type="ECO:0000313" key="3">
    <source>
        <dbReference type="Proteomes" id="UP000234778"/>
    </source>
</evidence>
<feature type="chain" id="PRO_5038640439" evidence="1">
    <location>
        <begin position="23"/>
        <end position="182"/>
    </location>
</feature>
<dbReference type="PROSITE" id="PS51257">
    <property type="entry name" value="PROKAR_LIPOPROTEIN"/>
    <property type="match status" value="1"/>
</dbReference>
<dbReference type="GeneID" id="81709238"/>
<sequence length="182" mass="17710">MKRTVAASFAAIALAASLTACGSGSDSTTTAESTAAEATAVATTEQTQEATDTDQAEGTPVHVTTVASVAAPEGFTDVGAQSGEGAIGFVSADGMRTIVISAQTSSEDVEAAVAALFATGGMVGQTQVQSGATTAFAETGSVTVDGETGASYSSTSSDESTGMSAATRGAYVSHNGTLVFIG</sequence>
<dbReference type="AlphaFoldDB" id="A0A2I1KQT8"/>
<dbReference type="EMBL" id="PKHA01000013">
    <property type="protein sequence ID" value="PKY97994.1"/>
    <property type="molecule type" value="Genomic_DNA"/>
</dbReference>
<feature type="signal peptide" evidence="1">
    <location>
        <begin position="1"/>
        <end position="22"/>
    </location>
</feature>
<dbReference type="Proteomes" id="UP000234778">
    <property type="component" value="Unassembled WGS sequence"/>
</dbReference>
<evidence type="ECO:0000313" key="2">
    <source>
        <dbReference type="EMBL" id="PKY97994.1"/>
    </source>
</evidence>
<organism evidence="2 3">
    <name type="scientific">Actinomyces urogenitalis</name>
    <dbReference type="NCBI Taxonomy" id="103621"/>
    <lineage>
        <taxon>Bacteria</taxon>
        <taxon>Bacillati</taxon>
        <taxon>Actinomycetota</taxon>
        <taxon>Actinomycetes</taxon>
        <taxon>Actinomycetales</taxon>
        <taxon>Actinomycetaceae</taxon>
        <taxon>Actinomyces</taxon>
    </lineage>
</organism>
<comment type="caution">
    <text evidence="2">The sequence shown here is derived from an EMBL/GenBank/DDBJ whole genome shotgun (WGS) entry which is preliminary data.</text>
</comment>
<keyword evidence="1" id="KW-0732">Signal</keyword>
<gene>
    <name evidence="2" type="ORF">CYJ26_09855</name>
</gene>
<evidence type="ECO:0000256" key="1">
    <source>
        <dbReference type="SAM" id="SignalP"/>
    </source>
</evidence>
<reference evidence="2 3" key="1">
    <citation type="submission" date="2017-12" db="EMBL/GenBank/DDBJ databases">
        <title>Phylogenetic diversity of female urinary microbiome.</title>
        <authorList>
            <person name="Thomas-White K."/>
            <person name="Wolfe A.J."/>
        </authorList>
    </citation>
    <scope>NUCLEOTIDE SEQUENCE [LARGE SCALE GENOMIC DNA]</scope>
    <source>
        <strain evidence="2 3">UMB0319</strain>
    </source>
</reference>
<dbReference type="RefSeq" id="WP_101638353.1">
    <property type="nucleotide sequence ID" value="NZ_JBKUIE010000001.1"/>
</dbReference>
<accession>A0A2I1KQT8</accession>
<protein>
    <submittedName>
        <fullName evidence="2">Uncharacterized protein</fullName>
    </submittedName>
</protein>